<dbReference type="RefSeq" id="WP_171472240.1">
    <property type="nucleotide sequence ID" value="NZ_CP053452.2"/>
</dbReference>
<reference evidence="2" key="1">
    <citation type="submission" date="2020-05" db="EMBL/GenBank/DDBJ databases">
        <title>Frigoriglobus tundricola gen. nov., sp. nov., a psychrotolerant cellulolytic planctomycete of the family Gemmataceae with two divergent copies of 16S rRNA gene.</title>
        <authorList>
            <person name="Kulichevskaya I.S."/>
            <person name="Ivanova A.A."/>
            <person name="Naumoff D.G."/>
            <person name="Beletsky A.V."/>
            <person name="Rijpstra W.I.C."/>
            <person name="Sinninghe Damste J.S."/>
            <person name="Mardanov A.V."/>
            <person name="Ravin N.V."/>
            <person name="Dedysh S.N."/>
        </authorList>
    </citation>
    <scope>NUCLEOTIDE SEQUENCE [LARGE SCALE GENOMIC DNA]</scope>
    <source>
        <strain evidence="2">PL17</strain>
    </source>
</reference>
<evidence type="ECO:0000313" key="2">
    <source>
        <dbReference type="Proteomes" id="UP000503447"/>
    </source>
</evidence>
<dbReference type="InterPro" id="IPR012675">
    <property type="entry name" value="Beta-grasp_dom_sf"/>
</dbReference>
<dbReference type="InterPro" id="IPR052045">
    <property type="entry name" value="Sulfur_Carrier/Prot_Modifier"/>
</dbReference>
<evidence type="ECO:0000313" key="1">
    <source>
        <dbReference type="EMBL" id="QJW96713.1"/>
    </source>
</evidence>
<accession>A0A6M5YTR2</accession>
<name>A0A6M5YTR2_9BACT</name>
<dbReference type="InterPro" id="IPR003749">
    <property type="entry name" value="ThiS/MoaD-like"/>
</dbReference>
<dbReference type="PANTHER" id="PTHR38031">
    <property type="entry name" value="SULFUR CARRIER PROTEIN SLR0821-RELATED"/>
    <property type="match status" value="1"/>
</dbReference>
<dbReference type="NCBIfam" id="NF041918">
    <property type="entry name" value="SAMP1"/>
    <property type="match status" value="1"/>
</dbReference>
<dbReference type="Proteomes" id="UP000503447">
    <property type="component" value="Chromosome"/>
</dbReference>
<protein>
    <submittedName>
        <fullName evidence="1">Sulfur carrier protein CysO</fullName>
    </submittedName>
</protein>
<dbReference type="AlphaFoldDB" id="A0A6M5YTR2"/>
<dbReference type="PANTHER" id="PTHR38031:SF1">
    <property type="entry name" value="SULFUR CARRIER PROTEIN CYSO"/>
    <property type="match status" value="1"/>
</dbReference>
<dbReference type="KEGG" id="ftj:FTUN_4272"/>
<dbReference type="SUPFAM" id="SSF54285">
    <property type="entry name" value="MoaD/ThiS"/>
    <property type="match status" value="1"/>
</dbReference>
<gene>
    <name evidence="1" type="ORF">FTUN_4272</name>
</gene>
<proteinExistence type="predicted"/>
<sequence length="90" mass="9672">MAIKIQIPTPMREQSGGKAEVDVTGGTVKAALDDLLRQYPALGPKLFDNGKLRPYINVFLNDEDIRYLDEMDTAVTDGVIVALIPAVAGG</sequence>
<organism evidence="1 2">
    <name type="scientific">Frigoriglobus tundricola</name>
    <dbReference type="NCBI Taxonomy" id="2774151"/>
    <lineage>
        <taxon>Bacteria</taxon>
        <taxon>Pseudomonadati</taxon>
        <taxon>Planctomycetota</taxon>
        <taxon>Planctomycetia</taxon>
        <taxon>Gemmatales</taxon>
        <taxon>Gemmataceae</taxon>
        <taxon>Frigoriglobus</taxon>
    </lineage>
</organism>
<dbReference type="InterPro" id="IPR016155">
    <property type="entry name" value="Mopterin_synth/thiamin_S_b"/>
</dbReference>
<dbReference type="Pfam" id="PF02597">
    <property type="entry name" value="ThiS"/>
    <property type="match status" value="1"/>
</dbReference>
<dbReference type="InterPro" id="IPR054834">
    <property type="entry name" value="SAMP1_3"/>
</dbReference>
<dbReference type="EMBL" id="CP053452">
    <property type="protein sequence ID" value="QJW96713.1"/>
    <property type="molecule type" value="Genomic_DNA"/>
</dbReference>
<dbReference type="Gene3D" id="3.10.20.30">
    <property type="match status" value="1"/>
</dbReference>
<keyword evidence="2" id="KW-1185">Reference proteome</keyword>